<dbReference type="EMBL" id="JH711585">
    <property type="protein sequence ID" value="EIW76755.1"/>
    <property type="molecule type" value="Genomic_DNA"/>
</dbReference>
<accession>A0A5M3MDS6</accession>
<name>A0A5M3MDS6_CONPW</name>
<comment type="caution">
    <text evidence="2">The sequence shown here is derived from an EMBL/GenBank/DDBJ whole genome shotgun (WGS) entry which is preliminary data.</text>
</comment>
<evidence type="ECO:0000256" key="1">
    <source>
        <dbReference type="SAM" id="MobiDB-lite"/>
    </source>
</evidence>
<dbReference type="GeneID" id="19209489"/>
<protein>
    <submittedName>
        <fullName evidence="2">Uncharacterized protein</fullName>
    </submittedName>
</protein>
<gene>
    <name evidence="2" type="ORF">CONPUDRAFT_76349</name>
</gene>
<dbReference type="RefSeq" id="XP_007772928.1">
    <property type="nucleotide sequence ID" value="XM_007774738.1"/>
</dbReference>
<reference evidence="3" key="1">
    <citation type="journal article" date="2012" name="Science">
        <title>The Paleozoic origin of enzymatic lignin decomposition reconstructed from 31 fungal genomes.</title>
        <authorList>
            <person name="Floudas D."/>
            <person name="Binder M."/>
            <person name="Riley R."/>
            <person name="Barry K."/>
            <person name="Blanchette R.A."/>
            <person name="Henrissat B."/>
            <person name="Martinez A.T."/>
            <person name="Otillar R."/>
            <person name="Spatafora J.W."/>
            <person name="Yadav J.S."/>
            <person name="Aerts A."/>
            <person name="Benoit I."/>
            <person name="Boyd A."/>
            <person name="Carlson A."/>
            <person name="Copeland A."/>
            <person name="Coutinho P.M."/>
            <person name="de Vries R.P."/>
            <person name="Ferreira P."/>
            <person name="Findley K."/>
            <person name="Foster B."/>
            <person name="Gaskell J."/>
            <person name="Glotzer D."/>
            <person name="Gorecki P."/>
            <person name="Heitman J."/>
            <person name="Hesse C."/>
            <person name="Hori C."/>
            <person name="Igarashi K."/>
            <person name="Jurgens J.A."/>
            <person name="Kallen N."/>
            <person name="Kersten P."/>
            <person name="Kohler A."/>
            <person name="Kuees U."/>
            <person name="Kumar T.K.A."/>
            <person name="Kuo A."/>
            <person name="LaButti K."/>
            <person name="Larrondo L.F."/>
            <person name="Lindquist E."/>
            <person name="Ling A."/>
            <person name="Lombard V."/>
            <person name="Lucas S."/>
            <person name="Lundell T."/>
            <person name="Martin R."/>
            <person name="McLaughlin D.J."/>
            <person name="Morgenstern I."/>
            <person name="Morin E."/>
            <person name="Murat C."/>
            <person name="Nagy L.G."/>
            <person name="Nolan M."/>
            <person name="Ohm R.A."/>
            <person name="Patyshakuliyeva A."/>
            <person name="Rokas A."/>
            <person name="Ruiz-Duenas F.J."/>
            <person name="Sabat G."/>
            <person name="Salamov A."/>
            <person name="Samejima M."/>
            <person name="Schmutz J."/>
            <person name="Slot J.C."/>
            <person name="St John F."/>
            <person name="Stenlid J."/>
            <person name="Sun H."/>
            <person name="Sun S."/>
            <person name="Syed K."/>
            <person name="Tsang A."/>
            <person name="Wiebenga A."/>
            <person name="Young D."/>
            <person name="Pisabarro A."/>
            <person name="Eastwood D.C."/>
            <person name="Martin F."/>
            <person name="Cullen D."/>
            <person name="Grigoriev I.V."/>
            <person name="Hibbett D.S."/>
        </authorList>
    </citation>
    <scope>NUCLEOTIDE SEQUENCE [LARGE SCALE GENOMIC DNA]</scope>
    <source>
        <strain evidence="3">RWD-64-598 SS2</strain>
    </source>
</reference>
<dbReference type="Proteomes" id="UP000053558">
    <property type="component" value="Unassembled WGS sequence"/>
</dbReference>
<feature type="region of interest" description="Disordered" evidence="1">
    <location>
        <begin position="305"/>
        <end position="347"/>
    </location>
</feature>
<evidence type="ECO:0000313" key="2">
    <source>
        <dbReference type="EMBL" id="EIW76755.1"/>
    </source>
</evidence>
<proteinExistence type="predicted"/>
<dbReference type="KEGG" id="cput:CONPUDRAFT_76349"/>
<evidence type="ECO:0000313" key="3">
    <source>
        <dbReference type="Proteomes" id="UP000053558"/>
    </source>
</evidence>
<feature type="compositionally biased region" description="Low complexity" evidence="1">
    <location>
        <begin position="316"/>
        <end position="332"/>
    </location>
</feature>
<organism evidence="2 3">
    <name type="scientific">Coniophora puteana (strain RWD-64-598)</name>
    <name type="common">Brown rot fungus</name>
    <dbReference type="NCBI Taxonomy" id="741705"/>
    <lineage>
        <taxon>Eukaryota</taxon>
        <taxon>Fungi</taxon>
        <taxon>Dikarya</taxon>
        <taxon>Basidiomycota</taxon>
        <taxon>Agaricomycotina</taxon>
        <taxon>Agaricomycetes</taxon>
        <taxon>Agaricomycetidae</taxon>
        <taxon>Boletales</taxon>
        <taxon>Coniophorineae</taxon>
        <taxon>Coniophoraceae</taxon>
        <taxon>Coniophora</taxon>
    </lineage>
</organism>
<sequence>MDYEQTYGAVGRMAAGIVAGEWAPGWMTGLTDSSAVKRAASIGVADSNGQRHWWNKKCMRADKVEKGGEMGWLDGWEWLDGWCLGGRTHGLVEMRGNINVDPQRMELLLHGSSGIMADVDPAVAGQMMCKSALKIGNWEFFFWQISQKVEYGDHDWLLPLEKSRNAEINLDNGIELYQYALPTCSSLVDLPFSPIHYINVLHTFQMSPPPLPSPQQQRPWKHWPSFMDATAAVCMASDGCRGCYEIFEMRLHLALEQLDLEWPQEDVVVFGLLWHRMVEYNMRYTAKYTKSGTKKAAKAANVTQSKVAPSAKVADSSSTITTTSKTARTLKSGMTASKKSQDATMAP</sequence>
<dbReference type="AlphaFoldDB" id="A0A5M3MDS6"/>
<keyword evidence="3" id="KW-1185">Reference proteome</keyword>